<keyword evidence="4" id="KW-1185">Reference proteome</keyword>
<dbReference type="Proteomes" id="UP000554235">
    <property type="component" value="Unassembled WGS sequence"/>
</dbReference>
<feature type="compositionally biased region" description="Basic and acidic residues" evidence="1">
    <location>
        <begin position="1099"/>
        <end position="1111"/>
    </location>
</feature>
<feature type="region of interest" description="Disordered" evidence="1">
    <location>
        <begin position="1081"/>
        <end position="1111"/>
    </location>
</feature>
<dbReference type="InterPro" id="IPR010730">
    <property type="entry name" value="HET"/>
</dbReference>
<sequence>MDSITEKIAKVTDLSTYTDLTPEHLKKLFDEIGGSPEKLRTILNLWFVPDFKPTFVELQSHAFSGLQDIDFLDTPDTEQAQRPLRLIDLETGNLVDVWNTSPLDSYCMLSHRWKGDEITLAHIKRAREKHLERTKGGHVADRDDDIHLVLEQSKLDIIEQEQTILSLLNSNSEGLDVGDLLDKRIKANDARAQVNWARQNRDAKKSKVERCRIEKDMFDHLMSRINQDINDKTEETMGVAATSPDSVDTKPTTSTVVDEAYSEYSAAQEMLRASIETQEKSNEDVGFFRRNCRLGDAVDEMMNRLQRWKSAIKLDNSMKEARNIFKTKLFPTRGASYIWSDTCCIDKLNYGELSQSLSLMGDWYANAEFCLVHLDTDWRAADAVHDWKQFKGEPNVPDAKTPGIPSFQAINGSGPEWANRAWTLQELVMSKMAYFTNSDWKSLSRPVESLGYTYPLIPFIDLYTRGDMANTYSKDLETAESRRNTLHGIRDSEVIASLLNIDGVEIADSDDGNQAASDSVGLGVRLISILHTLGFRFPTEITTETAMSEMTQSVYLAAWSLVRDENDDSSGRGRKLLQELKNHLPSTTRSSDLTEEAEAQEAINSLLLCLVLETKDLVVSDRESIAKFGQVDQLETWKRGTVRSGFSAERVLQLSCRRKATVPVDHVYSLMGILGVRFQSFHAEGYPKALSRLLDEVIISHNDVSVFNWAGVEMGSPVRGRSMYPASHKAYGNDEDRGRRYNMLISAEVQRKRKEVMVTYQGIITMLRDTIDCIKTKGRKGLPLEWVREISAFIRESSFDNLQPEFESIGKILLYIKDHCVQPAPLQPAPPPPPAEKQSPVEASASPAAEEKAGWGFNKPSLPSMKISSSFKAPKLPSFGVGGISKPSFGRHHSEPVEKLVAPEPVPPEQPKPTTPEVPGWMSLDLQVKQYLKNLTSPDQSNAERCSLPSQIQELKFTADEPEGTTANNVDDTSNSLSDLICPNPIIINSSGIEGIFDIQRIIVTMIDREKLLRQVARATSPKQKISGWCTISTGFASVVVNFACEQHILKKQLEVEQAVEDKIIKEDRARKLHSDLEVQGAAKAKVDDNSAKESGPSDVDKSDSKEVISSKPTKEEQAIVRIIDFIQEPQLQLVAGEWVLARFSGVRDAKWFLCYLELGSTHSFYGHRIATTDIDFANSAVEPGLVNAWQTYMGRKKRKMCNILNTYLKSSESAAKSQERLTKSSEIANQNYGRLVDAGNQSLERVRSMGSVSPSMLKLPFYGSTQDGKSLDDVDSDDDEGSGNGIFDDILDQGKEAAMALGEYTVLAAFEKICEMHAKHLDKHLATSVLKKTPKSLQTAVESVDENKGFLPAMFHSSRRVHMF</sequence>
<name>A0A8H4LDD7_9HYPO</name>
<feature type="compositionally biased region" description="Pro residues" evidence="1">
    <location>
        <begin position="825"/>
        <end position="835"/>
    </location>
</feature>
<reference evidence="3 4" key="1">
    <citation type="submission" date="2020-01" db="EMBL/GenBank/DDBJ databases">
        <title>Identification and distribution of gene clusters putatively required for synthesis of sphingolipid metabolism inhibitors in phylogenetically diverse species of the filamentous fungus Fusarium.</title>
        <authorList>
            <person name="Kim H.-S."/>
            <person name="Busman M."/>
            <person name="Brown D.W."/>
            <person name="Divon H."/>
            <person name="Uhlig S."/>
            <person name="Proctor R.H."/>
        </authorList>
    </citation>
    <scope>NUCLEOTIDE SEQUENCE [LARGE SCALE GENOMIC DNA]</scope>
    <source>
        <strain evidence="3 4">NRRL 20459</strain>
    </source>
</reference>
<evidence type="ECO:0000259" key="2">
    <source>
        <dbReference type="Pfam" id="PF06985"/>
    </source>
</evidence>
<dbReference type="EMBL" id="JAADYS010001007">
    <property type="protein sequence ID" value="KAF4465628.1"/>
    <property type="molecule type" value="Genomic_DNA"/>
</dbReference>
<evidence type="ECO:0000313" key="4">
    <source>
        <dbReference type="Proteomes" id="UP000554235"/>
    </source>
</evidence>
<gene>
    <name evidence="3" type="ORF">FALBO_7527</name>
</gene>
<evidence type="ECO:0000256" key="1">
    <source>
        <dbReference type="SAM" id="MobiDB-lite"/>
    </source>
</evidence>
<feature type="region of interest" description="Disordered" evidence="1">
    <location>
        <begin position="824"/>
        <end position="857"/>
    </location>
</feature>
<evidence type="ECO:0000313" key="3">
    <source>
        <dbReference type="EMBL" id="KAF4465628.1"/>
    </source>
</evidence>
<proteinExistence type="predicted"/>
<dbReference type="PANTHER" id="PTHR10622">
    <property type="entry name" value="HET DOMAIN-CONTAINING PROTEIN"/>
    <property type="match status" value="1"/>
</dbReference>
<accession>A0A8H4LDD7</accession>
<dbReference type="PANTHER" id="PTHR10622:SF10">
    <property type="entry name" value="HET DOMAIN-CONTAINING PROTEIN"/>
    <property type="match status" value="1"/>
</dbReference>
<dbReference type="OrthoDB" id="674604at2759"/>
<protein>
    <submittedName>
        <fullName evidence="3">Vegetative incompatibility HET-E-1</fullName>
    </submittedName>
</protein>
<feature type="domain" description="Heterokaryon incompatibility" evidence="2">
    <location>
        <begin position="309"/>
        <end position="426"/>
    </location>
</feature>
<dbReference type="Pfam" id="PF06985">
    <property type="entry name" value="HET"/>
    <property type="match status" value="1"/>
</dbReference>
<comment type="caution">
    <text evidence="3">The sequence shown here is derived from an EMBL/GenBank/DDBJ whole genome shotgun (WGS) entry which is preliminary data.</text>
</comment>
<organism evidence="3 4">
    <name type="scientific">Fusarium albosuccineum</name>
    <dbReference type="NCBI Taxonomy" id="1237068"/>
    <lineage>
        <taxon>Eukaryota</taxon>
        <taxon>Fungi</taxon>
        <taxon>Dikarya</taxon>
        <taxon>Ascomycota</taxon>
        <taxon>Pezizomycotina</taxon>
        <taxon>Sordariomycetes</taxon>
        <taxon>Hypocreomycetidae</taxon>
        <taxon>Hypocreales</taxon>
        <taxon>Nectriaceae</taxon>
        <taxon>Fusarium</taxon>
        <taxon>Fusarium decemcellulare species complex</taxon>
    </lineage>
</organism>